<feature type="binding site" evidence="7">
    <location>
        <position position="78"/>
    </location>
    <ligand>
        <name>ATP</name>
        <dbReference type="ChEBI" id="CHEBI:30616"/>
    </ligand>
</feature>
<dbReference type="InterPro" id="IPR000719">
    <property type="entry name" value="Prot_kinase_dom"/>
</dbReference>
<comment type="caution">
    <text evidence="11">The sequence shown here is derived from an EMBL/GenBank/DDBJ whole genome shotgun (WGS) entry which is preliminary data.</text>
</comment>
<evidence type="ECO:0000256" key="1">
    <source>
        <dbReference type="ARBA" id="ARBA00010791"/>
    </source>
</evidence>
<evidence type="ECO:0000313" key="11">
    <source>
        <dbReference type="EMBL" id="KAL0074183.1"/>
    </source>
</evidence>
<dbReference type="SMART" id="SM00220">
    <property type="entry name" value="S_TKc"/>
    <property type="match status" value="1"/>
</dbReference>
<keyword evidence="6 7" id="KW-0067">ATP-binding</keyword>
<evidence type="ECO:0000259" key="10">
    <source>
        <dbReference type="PROSITE" id="PS50011"/>
    </source>
</evidence>
<dbReference type="PANTHER" id="PTHR24346:SF82">
    <property type="entry name" value="KP78A-RELATED"/>
    <property type="match status" value="1"/>
</dbReference>
<dbReference type="PANTHER" id="PTHR24346">
    <property type="entry name" value="MAP/MICROTUBULE AFFINITY-REGULATING KINASE"/>
    <property type="match status" value="1"/>
</dbReference>
<evidence type="ECO:0000256" key="9">
    <source>
        <dbReference type="SAM" id="MobiDB-lite"/>
    </source>
</evidence>
<keyword evidence="5" id="KW-0418">Kinase</keyword>
<comment type="similarity">
    <text evidence="1">Belongs to the protein kinase superfamily. CAMK Ser/Thr protein kinase family. NIM1 subfamily.</text>
</comment>
<evidence type="ECO:0000256" key="2">
    <source>
        <dbReference type="ARBA" id="ARBA00022527"/>
    </source>
</evidence>
<dbReference type="InterPro" id="IPR011009">
    <property type="entry name" value="Kinase-like_dom_sf"/>
</dbReference>
<dbReference type="PROSITE" id="PS00107">
    <property type="entry name" value="PROTEIN_KINASE_ATP"/>
    <property type="match status" value="1"/>
</dbReference>
<feature type="non-terminal residue" evidence="11">
    <location>
        <position position="434"/>
    </location>
</feature>
<evidence type="ECO:0000256" key="7">
    <source>
        <dbReference type="PROSITE-ProRule" id="PRU10141"/>
    </source>
</evidence>
<dbReference type="InterPro" id="IPR008271">
    <property type="entry name" value="Ser/Thr_kinase_AS"/>
</dbReference>
<keyword evidence="3" id="KW-0808">Transferase</keyword>
<dbReference type="Proteomes" id="UP001448207">
    <property type="component" value="Unassembled WGS sequence"/>
</dbReference>
<dbReference type="Gene3D" id="1.10.510.10">
    <property type="entry name" value="Transferase(Phosphotransferase) domain 1"/>
    <property type="match status" value="1"/>
</dbReference>
<keyword evidence="12" id="KW-1185">Reference proteome</keyword>
<dbReference type="SUPFAM" id="SSF56112">
    <property type="entry name" value="Protein kinase-like (PK-like)"/>
    <property type="match status" value="1"/>
</dbReference>
<proteinExistence type="inferred from homology"/>
<dbReference type="PROSITE" id="PS00108">
    <property type="entry name" value="PROTEIN_KINASE_ST"/>
    <property type="match status" value="1"/>
</dbReference>
<protein>
    <submittedName>
        <fullName evidence="11">Kinase-like domain-containing protein</fullName>
    </submittedName>
</protein>
<feature type="region of interest" description="Disordered" evidence="9">
    <location>
        <begin position="1"/>
        <end position="41"/>
    </location>
</feature>
<dbReference type="Pfam" id="PF00069">
    <property type="entry name" value="Pkinase"/>
    <property type="match status" value="1"/>
</dbReference>
<evidence type="ECO:0000256" key="5">
    <source>
        <dbReference type="ARBA" id="ARBA00022777"/>
    </source>
</evidence>
<dbReference type="PROSITE" id="PS50011">
    <property type="entry name" value="PROTEIN_KINASE_DOM"/>
    <property type="match status" value="1"/>
</dbReference>
<evidence type="ECO:0000256" key="4">
    <source>
        <dbReference type="ARBA" id="ARBA00022741"/>
    </source>
</evidence>
<evidence type="ECO:0000256" key="3">
    <source>
        <dbReference type="ARBA" id="ARBA00022679"/>
    </source>
</evidence>
<evidence type="ECO:0000313" key="12">
    <source>
        <dbReference type="Proteomes" id="UP001448207"/>
    </source>
</evidence>
<dbReference type="EMBL" id="JBCLYO010000045">
    <property type="protein sequence ID" value="KAL0074183.1"/>
    <property type="molecule type" value="Genomic_DNA"/>
</dbReference>
<keyword evidence="2 8" id="KW-0723">Serine/threonine-protein kinase</keyword>
<evidence type="ECO:0000256" key="6">
    <source>
        <dbReference type="ARBA" id="ARBA00022840"/>
    </source>
</evidence>
<name>A0ABR3AGP4_PHYBL</name>
<sequence length="434" mass="49100">MAVPILQEEAVPSREDRPQVTSSAELPKNNTREHRQATHTPSLKVVGHYSLQQSLGKGSTGKVKLGVHNITGEKIAVKIVPRANLQLLSTTNKSPRQIAKERAREDNREMRTIREAHIMMLLRHPHIVGLRDLVINGPYFYILMDHVNGGQLLHYIVKRQRLSESRARLFTRQIVGALDYLHRNSIVHRDLKIENILIDKAGRNVKLIDFGLSNLFSPTSQLSTYCGSLYFAAPELLCATPYNGPEIDIWSLGVVLYVMVTGSVPFDDKSMPGLHEKIKRGEVTYPAHLSPECRDLLAQIFITDPAKRIPLADILRHPWINADSPPIKSFIPYRKTLTLPLETEVIEAMSQGFGFGTPNEIRAELEKVIQSEMYCNANERIVNQQAVSVKTLGPSLNVNEYNHTAVRDFFYDDPQSVPEAYHPLVSIYHLTRER</sequence>
<keyword evidence="4 7" id="KW-0547">Nucleotide-binding</keyword>
<gene>
    <name evidence="11" type="ORF">J3Q64DRAFT_1649453</name>
</gene>
<organism evidence="11 12">
    <name type="scientific">Phycomyces blakesleeanus</name>
    <dbReference type="NCBI Taxonomy" id="4837"/>
    <lineage>
        <taxon>Eukaryota</taxon>
        <taxon>Fungi</taxon>
        <taxon>Fungi incertae sedis</taxon>
        <taxon>Mucoromycota</taxon>
        <taxon>Mucoromycotina</taxon>
        <taxon>Mucoromycetes</taxon>
        <taxon>Mucorales</taxon>
        <taxon>Phycomycetaceae</taxon>
        <taxon>Phycomyces</taxon>
    </lineage>
</organism>
<evidence type="ECO:0000256" key="8">
    <source>
        <dbReference type="RuleBase" id="RU000304"/>
    </source>
</evidence>
<dbReference type="InterPro" id="IPR017441">
    <property type="entry name" value="Protein_kinase_ATP_BS"/>
</dbReference>
<reference evidence="11 12" key="1">
    <citation type="submission" date="2024-04" db="EMBL/GenBank/DDBJ databases">
        <title>Symmetric and asymmetric DNA N6-adenine methylation regulates different biological responses in Mucorales.</title>
        <authorList>
            <consortium name="Lawrence Berkeley National Laboratory"/>
            <person name="Lax C."/>
            <person name="Mondo S.J."/>
            <person name="Osorio-Concepcion M."/>
            <person name="Muszewska A."/>
            <person name="Corrochano-Luque M."/>
            <person name="Gutierrez G."/>
            <person name="Riley R."/>
            <person name="Lipzen A."/>
            <person name="Guo J."/>
            <person name="Hundley H."/>
            <person name="Amirebrahimi M."/>
            <person name="Ng V."/>
            <person name="Lorenzo-Gutierrez D."/>
            <person name="Binder U."/>
            <person name="Yang J."/>
            <person name="Song Y."/>
            <person name="Canovas D."/>
            <person name="Navarro E."/>
            <person name="Freitag M."/>
            <person name="Gabaldon T."/>
            <person name="Grigoriev I.V."/>
            <person name="Corrochano L.M."/>
            <person name="Nicolas F.E."/>
            <person name="Garre V."/>
        </authorList>
    </citation>
    <scope>NUCLEOTIDE SEQUENCE [LARGE SCALE GENOMIC DNA]</scope>
    <source>
        <strain evidence="11 12">L51</strain>
    </source>
</reference>
<accession>A0ABR3AGP4</accession>
<feature type="domain" description="Protein kinase" evidence="10">
    <location>
        <begin position="49"/>
        <end position="320"/>
    </location>
</feature>